<feature type="compositionally biased region" description="Basic and acidic residues" evidence="1">
    <location>
        <begin position="44"/>
        <end position="56"/>
    </location>
</feature>
<protein>
    <submittedName>
        <fullName evidence="2">Uncharacterized protein</fullName>
    </submittedName>
</protein>
<gene>
    <name evidence="2" type="ORF">AWC19_10875</name>
</gene>
<reference evidence="2 3" key="1">
    <citation type="submission" date="2016-01" db="EMBL/GenBank/DDBJ databases">
        <title>The new phylogeny of the genus Mycobacterium.</title>
        <authorList>
            <person name="Tarcisio F."/>
            <person name="Conor M."/>
            <person name="Antonella G."/>
            <person name="Elisabetta G."/>
            <person name="Giulia F.S."/>
            <person name="Sara T."/>
            <person name="Anna F."/>
            <person name="Clotilde B."/>
            <person name="Roberto B."/>
            <person name="Veronica D.S."/>
            <person name="Fabio R."/>
            <person name="Monica P."/>
            <person name="Olivier J."/>
            <person name="Enrico T."/>
            <person name="Nicola S."/>
        </authorList>
    </citation>
    <scope>NUCLEOTIDE SEQUENCE [LARGE SCALE GENOMIC DNA]</scope>
    <source>
        <strain evidence="2 3">DSM 44572</strain>
    </source>
</reference>
<accession>A0A1X1ZJR4</accession>
<organism evidence="2 3">
    <name type="scientific">Mycobacterium palustre</name>
    <dbReference type="NCBI Taxonomy" id="153971"/>
    <lineage>
        <taxon>Bacteria</taxon>
        <taxon>Bacillati</taxon>
        <taxon>Actinomycetota</taxon>
        <taxon>Actinomycetes</taxon>
        <taxon>Mycobacteriales</taxon>
        <taxon>Mycobacteriaceae</taxon>
        <taxon>Mycobacterium</taxon>
        <taxon>Mycobacterium simiae complex</taxon>
    </lineage>
</organism>
<dbReference type="Proteomes" id="UP000193529">
    <property type="component" value="Unassembled WGS sequence"/>
</dbReference>
<comment type="caution">
    <text evidence="2">The sequence shown here is derived from an EMBL/GenBank/DDBJ whole genome shotgun (WGS) entry which is preliminary data.</text>
</comment>
<sequence length="114" mass="12001">MRVGAQRRGQVLAACEPRTGIFGQGAHQWGVQVGQVRSGVGEPGRGRVEVTTDDHGGVGVVEGRGSGEQVVGGGGQCVLVGAALKRRVQQQLWGRVAEVRRGHRMGVDKTPRNP</sequence>
<name>A0A1X1ZJR4_9MYCO</name>
<feature type="region of interest" description="Disordered" evidence="1">
    <location>
        <begin position="37"/>
        <end position="58"/>
    </location>
</feature>
<proteinExistence type="predicted"/>
<dbReference type="EMBL" id="LQPJ01000107">
    <property type="protein sequence ID" value="ORW23576.1"/>
    <property type="molecule type" value="Genomic_DNA"/>
</dbReference>
<evidence type="ECO:0000313" key="3">
    <source>
        <dbReference type="Proteomes" id="UP000193529"/>
    </source>
</evidence>
<dbReference type="AlphaFoldDB" id="A0A1X1ZJR4"/>
<evidence type="ECO:0000313" key="2">
    <source>
        <dbReference type="EMBL" id="ORW23576.1"/>
    </source>
</evidence>
<keyword evidence="3" id="KW-1185">Reference proteome</keyword>
<evidence type="ECO:0000256" key="1">
    <source>
        <dbReference type="SAM" id="MobiDB-lite"/>
    </source>
</evidence>